<keyword evidence="7 13" id="KW-0547">Nucleotide-binding</keyword>
<dbReference type="SMART" id="SM00840">
    <property type="entry name" value="DALR_2"/>
    <property type="match status" value="1"/>
</dbReference>
<evidence type="ECO:0000313" key="16">
    <source>
        <dbReference type="Proteomes" id="UP000295198"/>
    </source>
</evidence>
<dbReference type="Proteomes" id="UP000295198">
    <property type="component" value="Unassembled WGS sequence"/>
</dbReference>
<keyword evidence="8 13" id="KW-0862">Zinc</keyword>
<dbReference type="GO" id="GO:0008270">
    <property type="term" value="F:zinc ion binding"/>
    <property type="evidence" value="ECO:0007669"/>
    <property type="project" value="UniProtKB-UniRule"/>
</dbReference>
<evidence type="ECO:0000259" key="14">
    <source>
        <dbReference type="SMART" id="SM00840"/>
    </source>
</evidence>
<evidence type="ECO:0000256" key="6">
    <source>
        <dbReference type="ARBA" id="ARBA00022723"/>
    </source>
</evidence>
<dbReference type="InterPro" id="IPR032678">
    <property type="entry name" value="tRNA-synt_1_cat_dom"/>
</dbReference>
<dbReference type="GO" id="GO:0004817">
    <property type="term" value="F:cysteine-tRNA ligase activity"/>
    <property type="evidence" value="ECO:0007669"/>
    <property type="project" value="UniProtKB-UniRule"/>
</dbReference>
<evidence type="ECO:0000256" key="2">
    <source>
        <dbReference type="ARBA" id="ARBA00005594"/>
    </source>
</evidence>
<evidence type="ECO:0000256" key="5">
    <source>
        <dbReference type="ARBA" id="ARBA00022598"/>
    </source>
</evidence>
<dbReference type="InterPro" id="IPR014729">
    <property type="entry name" value="Rossmann-like_a/b/a_fold"/>
</dbReference>
<proteinExistence type="inferred from homology"/>
<accession>A0A4Q4ZC59</accession>
<feature type="binding site" evidence="13">
    <location>
        <position position="215"/>
    </location>
    <ligand>
        <name>Zn(2+)</name>
        <dbReference type="ChEBI" id="CHEBI:29105"/>
    </ligand>
</feature>
<comment type="catalytic activity">
    <reaction evidence="12 13">
        <text>tRNA(Cys) + L-cysteine + ATP = L-cysteinyl-tRNA(Cys) + AMP + diphosphate</text>
        <dbReference type="Rhea" id="RHEA:17773"/>
        <dbReference type="Rhea" id="RHEA-COMP:9661"/>
        <dbReference type="Rhea" id="RHEA-COMP:9679"/>
        <dbReference type="ChEBI" id="CHEBI:30616"/>
        <dbReference type="ChEBI" id="CHEBI:33019"/>
        <dbReference type="ChEBI" id="CHEBI:35235"/>
        <dbReference type="ChEBI" id="CHEBI:78442"/>
        <dbReference type="ChEBI" id="CHEBI:78517"/>
        <dbReference type="ChEBI" id="CHEBI:456215"/>
        <dbReference type="EC" id="6.1.1.16"/>
    </reaction>
</comment>
<dbReference type="EC" id="6.1.1.16" evidence="13"/>
<dbReference type="EMBL" id="SDKM01000018">
    <property type="protein sequence ID" value="RYP85258.1"/>
    <property type="molecule type" value="Genomic_DNA"/>
</dbReference>
<dbReference type="PRINTS" id="PR00983">
    <property type="entry name" value="TRNASYNTHCYS"/>
</dbReference>
<reference evidence="15 16" key="1">
    <citation type="submission" date="2019-01" db="EMBL/GenBank/DDBJ databases">
        <title>Nocardioides guangzhouensis sp. nov., an actinobacterium isolated from soil.</title>
        <authorList>
            <person name="Fu Y."/>
            <person name="Cai Y."/>
            <person name="Lin Z."/>
            <person name="Chen P."/>
        </authorList>
    </citation>
    <scope>NUCLEOTIDE SEQUENCE [LARGE SCALE GENOMIC DNA]</scope>
    <source>
        <strain evidence="15 16">130</strain>
    </source>
</reference>
<dbReference type="SUPFAM" id="SSF52374">
    <property type="entry name" value="Nucleotidylyl transferase"/>
    <property type="match status" value="1"/>
</dbReference>
<feature type="binding site" evidence="13">
    <location>
        <position position="244"/>
    </location>
    <ligand>
        <name>Zn(2+)</name>
        <dbReference type="ChEBI" id="CHEBI:29105"/>
    </ligand>
</feature>
<dbReference type="Gene3D" id="1.20.120.1910">
    <property type="entry name" value="Cysteine-tRNA ligase, C-terminal anti-codon recognition domain"/>
    <property type="match status" value="1"/>
</dbReference>
<organism evidence="15 16">
    <name type="scientific">Nocardioides guangzhouensis</name>
    <dbReference type="NCBI Taxonomy" id="2497878"/>
    <lineage>
        <taxon>Bacteria</taxon>
        <taxon>Bacillati</taxon>
        <taxon>Actinomycetota</taxon>
        <taxon>Actinomycetes</taxon>
        <taxon>Propionibacteriales</taxon>
        <taxon>Nocardioidaceae</taxon>
        <taxon>Nocardioides</taxon>
    </lineage>
</organism>
<dbReference type="Pfam" id="PF09190">
    <property type="entry name" value="DALR_2"/>
    <property type="match status" value="1"/>
</dbReference>
<dbReference type="InterPro" id="IPR015273">
    <property type="entry name" value="Cys-tRNA-synt_Ia_DALR"/>
</dbReference>
<dbReference type="GO" id="GO:0006423">
    <property type="term" value="P:cysteinyl-tRNA aminoacylation"/>
    <property type="evidence" value="ECO:0007669"/>
    <property type="project" value="UniProtKB-UniRule"/>
</dbReference>
<comment type="similarity">
    <text evidence="2 13">Belongs to the class-I aminoacyl-tRNA synthetase family.</text>
</comment>
<keyword evidence="6 13" id="KW-0479">Metal-binding</keyword>
<comment type="cofactor">
    <cofactor evidence="13">
        <name>Zn(2+)</name>
        <dbReference type="ChEBI" id="CHEBI:29105"/>
    </cofactor>
    <text evidence="13">Binds 1 zinc ion per subunit.</text>
</comment>
<dbReference type="GO" id="GO:0005524">
    <property type="term" value="F:ATP binding"/>
    <property type="evidence" value="ECO:0007669"/>
    <property type="project" value="UniProtKB-UniRule"/>
</dbReference>
<dbReference type="RefSeq" id="WP_134718122.1">
    <property type="nucleotide sequence ID" value="NZ_SDKM01000018.1"/>
</dbReference>
<keyword evidence="9 13" id="KW-0067">ATP-binding</keyword>
<name>A0A4Q4ZC59_9ACTN</name>
<comment type="subcellular location">
    <subcellularLocation>
        <location evidence="1 13">Cytoplasm</location>
    </subcellularLocation>
</comment>
<dbReference type="SUPFAM" id="SSF47323">
    <property type="entry name" value="Anticodon-binding domain of a subclass of class I aminoacyl-tRNA synthetases"/>
    <property type="match status" value="1"/>
</dbReference>
<dbReference type="CDD" id="cd00672">
    <property type="entry name" value="CysRS_core"/>
    <property type="match status" value="1"/>
</dbReference>
<dbReference type="GO" id="GO:0005829">
    <property type="term" value="C:cytosol"/>
    <property type="evidence" value="ECO:0007669"/>
    <property type="project" value="TreeGrafter"/>
</dbReference>
<dbReference type="NCBIfam" id="TIGR00435">
    <property type="entry name" value="cysS"/>
    <property type="match status" value="1"/>
</dbReference>
<dbReference type="InterPro" id="IPR009080">
    <property type="entry name" value="tRNAsynth_Ia_anticodon-bd"/>
</dbReference>
<dbReference type="Pfam" id="PF23493">
    <property type="entry name" value="CysS_C"/>
    <property type="match status" value="1"/>
</dbReference>
<dbReference type="InterPro" id="IPR024909">
    <property type="entry name" value="Cys-tRNA/MSH_ligase"/>
</dbReference>
<evidence type="ECO:0000256" key="1">
    <source>
        <dbReference type="ARBA" id="ARBA00004496"/>
    </source>
</evidence>
<comment type="subunit">
    <text evidence="3 13">Monomer.</text>
</comment>
<evidence type="ECO:0000256" key="9">
    <source>
        <dbReference type="ARBA" id="ARBA00022840"/>
    </source>
</evidence>
<feature type="binding site" evidence="13">
    <location>
        <position position="240"/>
    </location>
    <ligand>
        <name>Zn(2+)</name>
        <dbReference type="ChEBI" id="CHEBI:29105"/>
    </ligand>
</feature>
<dbReference type="HAMAP" id="MF_00041">
    <property type="entry name" value="Cys_tRNA_synth"/>
    <property type="match status" value="1"/>
</dbReference>
<evidence type="ECO:0000313" key="15">
    <source>
        <dbReference type="EMBL" id="RYP85258.1"/>
    </source>
</evidence>
<keyword evidence="5 13" id="KW-0436">Ligase</keyword>
<dbReference type="InterPro" id="IPR056411">
    <property type="entry name" value="CysS_C"/>
</dbReference>
<dbReference type="FunFam" id="3.40.50.620:FF:000068">
    <property type="entry name" value="Cysteine--tRNA ligase"/>
    <property type="match status" value="1"/>
</dbReference>
<dbReference type="InterPro" id="IPR015803">
    <property type="entry name" value="Cys-tRNA-ligase"/>
</dbReference>
<evidence type="ECO:0000256" key="12">
    <source>
        <dbReference type="ARBA" id="ARBA00047398"/>
    </source>
</evidence>
<keyword evidence="10 13" id="KW-0648">Protein biosynthesis</keyword>
<dbReference type="AlphaFoldDB" id="A0A4Q4ZC59"/>
<evidence type="ECO:0000256" key="7">
    <source>
        <dbReference type="ARBA" id="ARBA00022741"/>
    </source>
</evidence>
<evidence type="ECO:0000256" key="3">
    <source>
        <dbReference type="ARBA" id="ARBA00011245"/>
    </source>
</evidence>
<evidence type="ECO:0000256" key="8">
    <source>
        <dbReference type="ARBA" id="ARBA00022833"/>
    </source>
</evidence>
<dbReference type="Pfam" id="PF01406">
    <property type="entry name" value="tRNA-synt_1e"/>
    <property type="match status" value="1"/>
</dbReference>
<comment type="caution">
    <text evidence="15">The sequence shown here is derived from an EMBL/GenBank/DDBJ whole genome shotgun (WGS) entry which is preliminary data.</text>
</comment>
<protein>
    <recommendedName>
        <fullName evidence="13">Cysteine--tRNA ligase</fullName>
        <ecNumber evidence="13">6.1.1.16</ecNumber>
    </recommendedName>
    <alternativeName>
        <fullName evidence="13">Cysteinyl-tRNA synthetase</fullName>
        <shortName evidence="13">CysRS</shortName>
    </alternativeName>
</protein>
<keyword evidence="4 13" id="KW-0963">Cytoplasm</keyword>
<sequence>MPLRFYDTATREVRDFVPLEEGKVGIYLCGLTVQSEPHVGHIRSGVNFDVLQRWLRVKGYDVTFIRNTTDIDDKILAKSAEQGRPWYNLAYAMNRELQKAYDALNVAPPTYEPAATGHVPEIIELINELIARGNAYAAEDGSGDVYFDVRSWPAYGELTRQRIDDMEAATDADPRGKRDPRDFALWKGWKKETEPETAAWPSPWGPGRPGWHIECSAMAGKYLGPAFDIHGGGVDLRFPHHENEQAQSRAAGRPFASYWLHNAWITTSGEKMSKSLGNSLLVPSVLERVRAIELRFYMVAAHYRSHVEFSFEALDEAAAGFRRIEGYLDRAASVLGSVPDGGMLCAEFLEAMDDDLGTPAAVAAIHDVVREGNKLLAGGASEALRGNAASVRAMLDVLGLDPADPAYAGSGGSDDGKLSAVVDALVGGLLAERDAARAAKDYAAADAIRDRIKAAGIEIEDTPNGPRWTV</sequence>
<evidence type="ECO:0000256" key="11">
    <source>
        <dbReference type="ARBA" id="ARBA00023146"/>
    </source>
</evidence>
<evidence type="ECO:0000256" key="4">
    <source>
        <dbReference type="ARBA" id="ARBA00022490"/>
    </source>
</evidence>
<dbReference type="OrthoDB" id="9815130at2"/>
<dbReference type="PANTHER" id="PTHR10890">
    <property type="entry name" value="CYSTEINYL-TRNA SYNTHETASE"/>
    <property type="match status" value="1"/>
</dbReference>
<keyword evidence="16" id="KW-1185">Reference proteome</keyword>
<feature type="short sequence motif" description="'HIGH' region" evidence="13">
    <location>
        <begin position="31"/>
        <end position="41"/>
    </location>
</feature>
<keyword evidence="11 13" id="KW-0030">Aminoacyl-tRNA synthetase</keyword>
<feature type="domain" description="Cysteinyl-tRNA synthetase class Ia DALR" evidence="14">
    <location>
        <begin position="347"/>
        <end position="409"/>
    </location>
</feature>
<feature type="short sequence motif" description="'KMSKS' region" evidence="13">
    <location>
        <begin position="271"/>
        <end position="275"/>
    </location>
</feature>
<feature type="binding site" evidence="13">
    <location>
        <position position="274"/>
    </location>
    <ligand>
        <name>ATP</name>
        <dbReference type="ChEBI" id="CHEBI:30616"/>
    </ligand>
</feature>
<dbReference type="Gene3D" id="3.40.50.620">
    <property type="entry name" value="HUPs"/>
    <property type="match status" value="1"/>
</dbReference>
<feature type="binding site" evidence="13">
    <location>
        <position position="29"/>
    </location>
    <ligand>
        <name>Zn(2+)</name>
        <dbReference type="ChEBI" id="CHEBI:29105"/>
    </ligand>
</feature>
<gene>
    <name evidence="13" type="primary">cysS</name>
    <name evidence="15" type="ORF">EKO23_13465</name>
</gene>
<dbReference type="PANTHER" id="PTHR10890:SF30">
    <property type="entry name" value="CYSTEINE--TRNA LIGASE"/>
    <property type="match status" value="1"/>
</dbReference>
<evidence type="ECO:0000256" key="10">
    <source>
        <dbReference type="ARBA" id="ARBA00022917"/>
    </source>
</evidence>
<evidence type="ECO:0000256" key="13">
    <source>
        <dbReference type="HAMAP-Rule" id="MF_00041"/>
    </source>
</evidence>